<evidence type="ECO:0000256" key="7">
    <source>
        <dbReference type="ARBA" id="ARBA00022664"/>
    </source>
</evidence>
<comment type="catalytic activity">
    <reaction evidence="24">
        <text>a 5'-end (5'-triphosphoguanosine)-adenylyl-adenylyl-cytidylyl-adenosine in mRNA + S-adenosyl-L-methionine = a 5'-end (5'-triphosphoguanosine)-(2'-O-methyladenylyl)-adenylyl-cytidylyl-adenosine in mRNA + S-adenosyl-L-homocysteine + H(+)</text>
        <dbReference type="Rhea" id="RHEA:65380"/>
        <dbReference type="Rhea" id="RHEA-COMP:16797"/>
        <dbReference type="Rhea" id="RHEA-COMP:16801"/>
        <dbReference type="ChEBI" id="CHEBI:15378"/>
        <dbReference type="ChEBI" id="CHEBI:57856"/>
        <dbReference type="ChEBI" id="CHEBI:59789"/>
        <dbReference type="ChEBI" id="CHEBI:156482"/>
        <dbReference type="ChEBI" id="CHEBI:156484"/>
    </reaction>
</comment>
<evidence type="ECO:0000256" key="1">
    <source>
        <dbReference type="ARBA" id="ARBA00004192"/>
    </source>
</evidence>
<dbReference type="InterPro" id="IPR039530">
    <property type="entry name" value="L_methyltransferase_rhabdo"/>
</dbReference>
<evidence type="ECO:0000256" key="16">
    <source>
        <dbReference type="ARBA" id="ARBA00023042"/>
    </source>
</evidence>
<evidence type="ECO:0000256" key="12">
    <source>
        <dbReference type="ARBA" id="ARBA00022801"/>
    </source>
</evidence>
<comment type="catalytic activity">
    <reaction evidence="19">
        <text>a 5'-end triphospho-adenylyl-adenylyl-cytidylyl-adenosine in mRNA + GDP + H(+) = a 5'-end (5'-triphosphoguanosine)-adenylyl-adenylyl-cytidylyl-adenosine in mRNA + diphosphate</text>
        <dbReference type="Rhea" id="RHEA:65436"/>
        <dbReference type="Rhea" id="RHEA-COMP:16797"/>
        <dbReference type="Rhea" id="RHEA-COMP:16799"/>
        <dbReference type="ChEBI" id="CHEBI:15378"/>
        <dbReference type="ChEBI" id="CHEBI:33019"/>
        <dbReference type="ChEBI" id="CHEBI:58189"/>
        <dbReference type="ChEBI" id="CHEBI:156484"/>
        <dbReference type="ChEBI" id="CHEBI:156503"/>
        <dbReference type="EC" id="2.7.7.88"/>
    </reaction>
</comment>
<proteinExistence type="predicted"/>
<dbReference type="EC" id="2.7.7.48" evidence="3"/>
<evidence type="ECO:0000256" key="13">
    <source>
        <dbReference type="ARBA" id="ARBA00022840"/>
    </source>
</evidence>
<dbReference type="Pfam" id="PF21080">
    <property type="entry name" value="Methyltrans_Mon_1st"/>
    <property type="match status" value="1"/>
</dbReference>
<dbReference type="GO" id="GO:0030430">
    <property type="term" value="C:host cell cytoplasm"/>
    <property type="evidence" value="ECO:0007669"/>
    <property type="project" value="UniProtKB-SubCell"/>
</dbReference>
<evidence type="ECO:0000256" key="24">
    <source>
        <dbReference type="ARBA" id="ARBA00047332"/>
    </source>
</evidence>
<keyword evidence="16" id="KW-0506">mRNA capping</keyword>
<comment type="catalytic activity">
    <reaction evidence="20">
        <text>a 5'-end (5'-triphosphoguanosine)-(2'-O-methyladenylyl)-adenylyl-cytidylyl-adenosine in mRNA + S-adenosyl-L-methionine = a 5'-end (N(7)-methyl 5'-triphosphoguanosine)-(2'-O-methyladenylyl)-adenylyl-cytidylyl-adenosine in mRNA + S-adenosyl-L-homocysteine</text>
        <dbReference type="Rhea" id="RHEA:65440"/>
        <dbReference type="Rhea" id="RHEA-COMP:16798"/>
        <dbReference type="Rhea" id="RHEA-COMP:16801"/>
        <dbReference type="ChEBI" id="CHEBI:57856"/>
        <dbReference type="ChEBI" id="CHEBI:59789"/>
        <dbReference type="ChEBI" id="CHEBI:156482"/>
        <dbReference type="ChEBI" id="CHEBI:156483"/>
    </reaction>
</comment>
<keyword evidence="12" id="KW-0378">Hydrolase</keyword>
<comment type="subcellular location">
    <subcellularLocation>
        <location evidence="1">Host cytoplasm</location>
    </subcellularLocation>
    <subcellularLocation>
        <location evidence="2">Virion</location>
    </subcellularLocation>
</comment>
<dbReference type="GO" id="GO:0016787">
    <property type="term" value="F:hydrolase activity"/>
    <property type="evidence" value="ECO:0007669"/>
    <property type="project" value="UniProtKB-KW"/>
</dbReference>
<evidence type="ECO:0000256" key="25">
    <source>
        <dbReference type="ARBA" id="ARBA00047370"/>
    </source>
</evidence>
<evidence type="ECO:0000256" key="26">
    <source>
        <dbReference type="ARBA" id="ARBA00048548"/>
    </source>
</evidence>
<dbReference type="InterPro" id="IPR025786">
    <property type="entry name" value="Mononega_L_MeTrfase"/>
</dbReference>
<evidence type="ECO:0000256" key="6">
    <source>
        <dbReference type="ARBA" id="ARBA00022603"/>
    </source>
</evidence>
<evidence type="ECO:0000256" key="22">
    <source>
        <dbReference type="ARBA" id="ARBA00030436"/>
    </source>
</evidence>
<dbReference type="NCBIfam" id="TIGR04198">
    <property type="entry name" value="paramyx_RNAcap"/>
    <property type="match status" value="1"/>
</dbReference>
<keyword evidence="17" id="KW-1035">Host cytoplasm</keyword>
<protein>
    <recommendedName>
        <fullName evidence="23">Replicase</fullName>
        <ecNumber evidence="21">2.1.1.375</ecNumber>
        <ecNumber evidence="3">2.7.7.48</ecNumber>
        <ecNumber evidence="4">2.7.7.88</ecNumber>
    </recommendedName>
    <alternativeName>
        <fullName evidence="22">Transcriptase</fullName>
    </alternativeName>
</protein>
<evidence type="ECO:0000256" key="9">
    <source>
        <dbReference type="ARBA" id="ARBA00022691"/>
    </source>
</evidence>
<evidence type="ECO:0000256" key="2">
    <source>
        <dbReference type="ARBA" id="ARBA00004328"/>
    </source>
</evidence>
<feature type="domain" description="Mononegavirus-type SAM-dependent 2'-O-MTase" evidence="28">
    <location>
        <begin position="1640"/>
        <end position="1837"/>
    </location>
</feature>
<keyword evidence="14" id="KW-0946">Virion</keyword>
<evidence type="ECO:0000256" key="3">
    <source>
        <dbReference type="ARBA" id="ARBA00012494"/>
    </source>
</evidence>
<evidence type="ECO:0000256" key="15">
    <source>
        <dbReference type="ARBA" id="ARBA00022953"/>
    </source>
</evidence>
<comment type="catalytic activity">
    <reaction evidence="26">
        <text>GTP + H2O = GDP + phosphate + H(+)</text>
        <dbReference type="Rhea" id="RHEA:19669"/>
        <dbReference type="ChEBI" id="CHEBI:15377"/>
        <dbReference type="ChEBI" id="CHEBI:15378"/>
        <dbReference type="ChEBI" id="CHEBI:37565"/>
        <dbReference type="ChEBI" id="CHEBI:43474"/>
        <dbReference type="ChEBI" id="CHEBI:58189"/>
    </reaction>
</comment>
<comment type="catalytic activity">
    <reaction evidence="25">
        <text>a 5'-end (5'-triphosphoguanosine)-adenylyl-adenylyl-cytidylyl-adenosine in mRNA + 2 S-adenosyl-L-methionine = a 5'-end (N(7)-methyl 5'-triphosphoguanosine)-(2'-O-methyladenylyl)-adenylyl-cytidylyl-adenosine in mRNA + 2 S-adenosyl-L-homocysteine + H(+)</text>
        <dbReference type="Rhea" id="RHEA:65376"/>
        <dbReference type="Rhea" id="RHEA-COMP:16797"/>
        <dbReference type="Rhea" id="RHEA-COMP:16798"/>
        <dbReference type="ChEBI" id="CHEBI:15378"/>
        <dbReference type="ChEBI" id="CHEBI:57856"/>
        <dbReference type="ChEBI" id="CHEBI:59789"/>
        <dbReference type="ChEBI" id="CHEBI:156483"/>
        <dbReference type="ChEBI" id="CHEBI:156484"/>
        <dbReference type="EC" id="2.1.1.375"/>
    </reaction>
</comment>
<dbReference type="GO" id="GO:0044423">
    <property type="term" value="C:virion component"/>
    <property type="evidence" value="ECO:0007669"/>
    <property type="project" value="UniProtKB-KW"/>
</dbReference>
<sequence length="2114" mass="239851">MDWDLEEDQIWEDEWEDDGDEFTQKLSEFHHFAELNQTDYSLNSPLIPDEVVSFLDTALGATPSILHKTSSWDVRLAFLHLTKVNLAPCLSPLTNHEWWGDINGHWIERTNKIDHLLRSVAQSHSITFPVIESFLRGWIGVHAEPLTGVIVNIPRCVKAWGERYLETHHITLILNAKTEREHTALSKLLSTQIIRTQEGLILGHIYQSHLYGVTHIFGGLVYFENHRRLLDRNFLLMMKDVYVARFQTEFGMLCRPDQRYKEEHVEQLEKLYTLGDLVLFYNGSEGYDVIKLLEPICNLRFCDLARSFRPLTPRFPAFALHVERTIQSVLHLQGADLFTQAILQLDRLDDLIVVYGSFRHWGHPYIEYETGLEKLYQQVTMKKDIDVSYAEALASDLAYLVLKKKFGETKQWFVDPEQMSRNHPFCTHIRSHTWPTSKQIDDFGDHWHELPLIKCFDIPDVVDPSLLYSDKSHSMTRSEVLEHVRLRRPGPIPTLKVLQTLLNTPATDWPKFLEQIEEEGLSREDLIIGLKAKEREIKRHGRFFSLMSWKLREYFVITEYLIKTHFVPLFNGLTMADDLTTVISKLLDRTQGQGGVDYKNICIANHIDYEKWNNHQRLEATGPVFRVMGSFLGYPNLIYRTHEFFQKSLIYYNGRPDLMLVSGDSLVCSSQARVCWEGQDGGLEGLRQKGWSILSLLVIQRESRIRNTRVKVLAQGDNQVICTQYKLRATDTPQNTSLSLQDIVRNNGVIMSSIKEGTVKLGLIINEDETMQSADYLNYGKIPVFRGRILNLFTKRLSRVMCTTNDQIPTAANIISTVSTNALTIAHFDTTPIAAMYYLDILSHFARIQLEEHNVVLGGSLAELFSSDSLQSLHYLVLFTYLDPSLGGMCGTSLARFLTRAFPDPVSEALCFWRVIYTESGDPTLQEIAKRAGNPPLSTLQEGGFEKLLESPSSLNIPRGLSLTNLLKGEIKKCLLRSAPDIKNQVISNAADYCLNEEPHLLAFLEGIKPLFPRFLSEFRSATFLGITDSLIGLFQNSRTIRTSFSRRLEKDLGRLVSRSELFSFHALLEWRPPGDMWACSASHADYLRSVSWGRDVLGATVPHPLEMFGRGAHVRITCITCQDDRSDNYIATVGPLGLSKLEQQKGPYAAYLGSKTSESTSILQPWEKETNVSLIHRAAKLRQAINWFVRKESNLGLSILGVLTGLTGEEWDVAQEGFQRTGSALHRFGCSRVSAGGYAACAPTGLSWLVTTTDTLSCIGSTNYDFMFQTSILYAQISSLTAGINAPGSLIMHHHIQCQQCLRPIVDPVLDSDIIYEHPSVSLLLSKWKPESTPWGRIRSQYKFHELEARDIGPEELSYQIGRCEGFLYCDMAMGDNPHTDDSSLFPLTLQEKLIPDLYYEGLLDGIVRASALNVMHRRSIAQLKKPKQTLIGGVLHALDLLTGNLVFINFIRQGPLHERLLCDPHRTPPSYPISDADMGNIVRSWLKRRFLDMESRDRFYQPLVRRLCIFADMAAPRIIGPFLLSSKVMKVLFLEKLGKKELDELRSYREMSTVVRDADQPISTSVGPKDAILCPEEIRHASKQSVTWKTGTQDKYRWAKEFITTVESWPVSYASSPQGTDARPAIPQYKCPLISGLRLGQLATGAHYKVRGIIARCGLAYRDFICGGDGSGGMTSALLRWSPTSRCVFNTLMEYGQSSTRGTKPGSPPALAMGEWISSRCVNRDTIWEEPSDLSHPSAWISMKNHVVRSLLRVDLIVLDMEVREPAISSAIEENLIQEGFQMLEKHGAIIYKTYGTFLVDQPVSILDRIGGYFREVSLCQTGLSSSRTSEVYVVARGFLAKRTPEQYLMRKDLWNSLAHLACMKTEEEELSRACQVKPLDLLQGIPSELIPDLEVELCTFLGILGVSDGVASLMAREAMLTHRGLRLDTVWGIYLASGSAIINTTGEYMEDAPIPSDPVCEHVAVLAIGFMYWLAWFTKDQSLFRYTNDINDSSFTFGFIRKYTDRGAYRMSRLSWGVHKERRIMKQVPLHSSQAGIGQWIRLLARLDPRPKEVDKGIIDVILGRYNRALNYTHIKRNSGLLCFRNLRTHWRSGSFITRGNIECEETAWRS</sequence>
<dbReference type="InterPro" id="IPR048397">
    <property type="entry name" value="Methyltrans_Mon_CD"/>
</dbReference>
<dbReference type="Pfam" id="PF14318">
    <property type="entry name" value="Mononeg_mRNAcap"/>
    <property type="match status" value="1"/>
</dbReference>
<organism evidence="29">
    <name type="scientific">Tongren Rhabd tick virus 2</name>
    <dbReference type="NCBI Taxonomy" id="2972336"/>
    <lineage>
        <taxon>Viruses</taxon>
        <taxon>Riboviria</taxon>
        <taxon>Orthornavirae</taxon>
        <taxon>Negarnaviricota</taxon>
        <taxon>Haploviricotina</taxon>
        <taxon>Monjiviricetes</taxon>
        <taxon>Mononegavirales</taxon>
        <taxon>Rhabdoviridae</taxon>
        <taxon>Alpharhabdovirinae</taxon>
        <taxon>Ledantevirus</taxon>
        <taxon>Ledantevirus tongren</taxon>
    </lineage>
</organism>
<keyword evidence="18" id="KW-0511">Multifunctional enzyme</keyword>
<evidence type="ECO:0000256" key="10">
    <source>
        <dbReference type="ARBA" id="ARBA00022695"/>
    </source>
</evidence>
<dbReference type="Pfam" id="PF00946">
    <property type="entry name" value="Mononeg_RNA_pol"/>
    <property type="match status" value="1"/>
</dbReference>
<evidence type="ECO:0000256" key="21">
    <source>
        <dbReference type="ARBA" id="ARBA00026099"/>
    </source>
</evidence>
<keyword evidence="11" id="KW-0547">Nucleotide-binding</keyword>
<evidence type="ECO:0000313" key="29">
    <source>
        <dbReference type="EMBL" id="UYL95630.1"/>
    </source>
</evidence>
<dbReference type="GO" id="GO:0004482">
    <property type="term" value="F:mRNA 5'-cap (guanine-N7-)-methyltransferase activity"/>
    <property type="evidence" value="ECO:0007669"/>
    <property type="project" value="InterPro"/>
</dbReference>
<dbReference type="EC" id="2.1.1.375" evidence="21"/>
<evidence type="ECO:0000256" key="5">
    <source>
        <dbReference type="ARBA" id="ARBA00022484"/>
    </source>
</evidence>
<keyword evidence="7" id="KW-0507">mRNA processing</keyword>
<reference evidence="29" key="1">
    <citation type="submission" date="2022-05" db="EMBL/GenBank/DDBJ databases">
        <authorList>
            <person name="Cao W."/>
            <person name="Jia N."/>
            <person name="Lam T.T.-Y."/>
            <person name="Ni X."/>
            <person name="Liu J."/>
        </authorList>
    </citation>
    <scope>NUCLEOTIDE SEQUENCE</scope>
    <source>
        <strain evidence="29">TIGMIC 2</strain>
    </source>
</reference>
<keyword evidence="13" id="KW-0067">ATP-binding</keyword>
<evidence type="ECO:0000256" key="11">
    <source>
        <dbReference type="ARBA" id="ARBA00022741"/>
    </source>
</evidence>
<keyword evidence="9" id="KW-0949">S-adenosyl-L-methionine</keyword>
<keyword evidence="5" id="KW-0696">RNA-directed RNA polymerase</keyword>
<accession>A0A9E8ADA5</accession>
<dbReference type="InterPro" id="IPR014023">
    <property type="entry name" value="Mononeg_RNA_pol_cat"/>
</dbReference>
<dbReference type="GO" id="GO:0005524">
    <property type="term" value="F:ATP binding"/>
    <property type="evidence" value="ECO:0007669"/>
    <property type="project" value="UniProtKB-KW"/>
</dbReference>
<evidence type="ECO:0000256" key="20">
    <source>
        <dbReference type="ARBA" id="ARBA00024499"/>
    </source>
</evidence>
<keyword evidence="8" id="KW-0808">Transferase</keyword>
<dbReference type="InterPro" id="IPR039736">
    <property type="entry name" value="L_poly_C"/>
</dbReference>
<dbReference type="Pfam" id="PF14314">
    <property type="entry name" value="Methyltrans_Mon_2nd"/>
    <property type="match status" value="1"/>
</dbReference>
<dbReference type="PROSITE" id="PS50526">
    <property type="entry name" value="RDRP_SSRNA_NEG_NONSEG"/>
    <property type="match status" value="1"/>
</dbReference>
<keyword evidence="15" id="KW-0693">Viral RNA replication</keyword>
<evidence type="ECO:0000256" key="4">
    <source>
        <dbReference type="ARBA" id="ARBA00012582"/>
    </source>
</evidence>
<evidence type="ECO:0000256" key="18">
    <source>
        <dbReference type="ARBA" id="ARBA00023268"/>
    </source>
</evidence>
<dbReference type="PROSITE" id="PS51590">
    <property type="entry name" value="SAM_MT_MNV_L"/>
    <property type="match status" value="1"/>
</dbReference>
<dbReference type="EC" id="2.7.7.88" evidence="4"/>
<evidence type="ECO:0000259" key="28">
    <source>
        <dbReference type="PROSITE" id="PS51590"/>
    </source>
</evidence>
<keyword evidence="10" id="KW-0548">Nucleotidyltransferase</keyword>
<dbReference type="GO" id="GO:0003968">
    <property type="term" value="F:RNA-directed RNA polymerase activity"/>
    <property type="evidence" value="ECO:0007669"/>
    <property type="project" value="UniProtKB-KW"/>
</dbReference>
<feature type="domain" description="RdRp catalytic" evidence="27">
    <location>
        <begin position="601"/>
        <end position="787"/>
    </location>
</feature>
<dbReference type="InterPro" id="IPR026890">
    <property type="entry name" value="Mononeg_mRNAcap"/>
</dbReference>
<evidence type="ECO:0000256" key="19">
    <source>
        <dbReference type="ARBA" id="ARBA00024494"/>
    </source>
</evidence>
<evidence type="ECO:0000256" key="8">
    <source>
        <dbReference type="ARBA" id="ARBA00022679"/>
    </source>
</evidence>
<evidence type="ECO:0000256" key="23">
    <source>
        <dbReference type="ARBA" id="ARBA00031012"/>
    </source>
</evidence>
<dbReference type="EMBL" id="ON746534">
    <property type="protein sequence ID" value="UYL95630.1"/>
    <property type="molecule type" value="Viral_cRNA"/>
</dbReference>
<evidence type="ECO:0000259" key="27">
    <source>
        <dbReference type="PROSITE" id="PS50526"/>
    </source>
</evidence>
<keyword evidence="6" id="KW-0489">Methyltransferase</keyword>
<name>A0A9E8ADA5_9RHAB</name>
<evidence type="ECO:0000256" key="17">
    <source>
        <dbReference type="ARBA" id="ARBA00023200"/>
    </source>
</evidence>
<evidence type="ECO:0000256" key="14">
    <source>
        <dbReference type="ARBA" id="ARBA00022844"/>
    </source>
</evidence>